<feature type="region of interest" description="Disordered" evidence="1">
    <location>
        <begin position="1"/>
        <end position="59"/>
    </location>
</feature>
<reference evidence="2" key="1">
    <citation type="submission" date="2023-10" db="EMBL/GenBank/DDBJ databases">
        <authorList>
            <person name="Chen Y."/>
            <person name="Shah S."/>
            <person name="Dougan E. K."/>
            <person name="Thang M."/>
            <person name="Chan C."/>
        </authorList>
    </citation>
    <scope>NUCLEOTIDE SEQUENCE [LARGE SCALE GENOMIC DNA]</scope>
</reference>
<feature type="region of interest" description="Disordered" evidence="1">
    <location>
        <begin position="241"/>
        <end position="263"/>
    </location>
</feature>
<feature type="region of interest" description="Disordered" evidence="1">
    <location>
        <begin position="299"/>
        <end position="329"/>
    </location>
</feature>
<evidence type="ECO:0000313" key="2">
    <source>
        <dbReference type="EMBL" id="CAK0798416.1"/>
    </source>
</evidence>
<dbReference type="Proteomes" id="UP001189429">
    <property type="component" value="Unassembled WGS sequence"/>
</dbReference>
<name>A0ABN9PZ80_9DINO</name>
<feature type="compositionally biased region" description="Pro residues" evidence="1">
    <location>
        <begin position="103"/>
        <end position="119"/>
    </location>
</feature>
<sequence>MPPPALPLSAQPAADSTSASAWWPRARAHAAAASPSSSCSDGSARASSSHWQSSACPESAANISGVAPSLLRASTAPPAPARSSRSSARPPAASGCGAQHPSAQPPSSEPPAASAPPPAACTAQCRQLQPRGLAKTAQVRSRTVRPSAGQLPRLQRLHQRLRRLRGRQLFAPALCRRAAGAGIGAAADAGDSCCGRQRRRRARPRRRGHWSRRRGRHRERCRRCWDAPGLAVGARAVAAGAPTEVAQPQAPWRRRGGARPGALQQGLPRAVAQLRQVLDTSAWLKAGVPAAAATAEGIAAMAEEDNEKGRKRRRRRGTPEGGQRPSARI</sequence>
<feature type="compositionally biased region" description="Low complexity" evidence="1">
    <location>
        <begin position="7"/>
        <end position="55"/>
    </location>
</feature>
<keyword evidence="3" id="KW-1185">Reference proteome</keyword>
<protein>
    <submittedName>
        <fullName evidence="2">Uncharacterized protein</fullName>
    </submittedName>
</protein>
<evidence type="ECO:0000313" key="3">
    <source>
        <dbReference type="Proteomes" id="UP001189429"/>
    </source>
</evidence>
<dbReference type="EMBL" id="CAUYUJ010001941">
    <property type="protein sequence ID" value="CAK0798416.1"/>
    <property type="molecule type" value="Genomic_DNA"/>
</dbReference>
<feature type="compositionally biased region" description="Low complexity" evidence="1">
    <location>
        <begin position="71"/>
        <end position="94"/>
    </location>
</feature>
<evidence type="ECO:0000256" key="1">
    <source>
        <dbReference type="SAM" id="MobiDB-lite"/>
    </source>
</evidence>
<feature type="compositionally biased region" description="Low complexity" evidence="1">
    <location>
        <begin position="241"/>
        <end position="251"/>
    </location>
</feature>
<proteinExistence type="predicted"/>
<organism evidence="2 3">
    <name type="scientific">Prorocentrum cordatum</name>
    <dbReference type="NCBI Taxonomy" id="2364126"/>
    <lineage>
        <taxon>Eukaryota</taxon>
        <taxon>Sar</taxon>
        <taxon>Alveolata</taxon>
        <taxon>Dinophyceae</taxon>
        <taxon>Prorocentrales</taxon>
        <taxon>Prorocentraceae</taxon>
        <taxon>Prorocentrum</taxon>
    </lineage>
</organism>
<gene>
    <name evidence="2" type="ORF">PCOR1329_LOCUS7178</name>
</gene>
<feature type="region of interest" description="Disordered" evidence="1">
    <location>
        <begin position="71"/>
        <end position="155"/>
    </location>
</feature>
<comment type="caution">
    <text evidence="2">The sequence shown here is derived from an EMBL/GenBank/DDBJ whole genome shotgun (WGS) entry which is preliminary data.</text>
</comment>
<accession>A0ABN9PZ80</accession>